<dbReference type="Pfam" id="PF08571">
    <property type="entry name" value="Yos1"/>
    <property type="match status" value="1"/>
</dbReference>
<dbReference type="OMA" id="SQHIKGI"/>
<dbReference type="PANTHER" id="PTHR15858:SF0">
    <property type="entry name" value="IMMEDIATE EARLY RESPONSE 3-INTERACTING PROTEIN 1"/>
    <property type="match status" value="1"/>
</dbReference>
<dbReference type="GO" id="GO:0005789">
    <property type="term" value="C:endoplasmic reticulum membrane"/>
    <property type="evidence" value="ECO:0007669"/>
    <property type="project" value="TreeGrafter"/>
</dbReference>
<keyword evidence="6 8" id="KW-0472">Membrane</keyword>
<evidence type="ECO:0000256" key="4">
    <source>
        <dbReference type="ARBA" id="ARBA00022927"/>
    </source>
</evidence>
<keyword evidence="5 8" id="KW-1133">Transmembrane helix</keyword>
<keyword evidence="3 8" id="KW-0812">Transmembrane</keyword>
<evidence type="ECO:0008006" key="11">
    <source>
        <dbReference type="Google" id="ProtNLM"/>
    </source>
</evidence>
<protein>
    <recommendedName>
        <fullName evidence="11">Immediate early response 3-interacting protein 1</fullName>
    </recommendedName>
</protein>
<sequence>MILITLLEAIVLISNGFAILNEKRVLSKYGFDKVDYTRAHEGGSQHIKGIIVNWLMFARSMKIFLIIGNLIVILIEILSF</sequence>
<dbReference type="AlphaFoldDB" id="A0A8S1K2Y7"/>
<evidence type="ECO:0000256" key="5">
    <source>
        <dbReference type="ARBA" id="ARBA00022989"/>
    </source>
</evidence>
<reference evidence="9" key="1">
    <citation type="submission" date="2021-01" db="EMBL/GenBank/DDBJ databases">
        <authorList>
            <consortium name="Genoscope - CEA"/>
            <person name="William W."/>
        </authorList>
    </citation>
    <scope>NUCLEOTIDE SEQUENCE</scope>
</reference>
<organism evidence="9 10">
    <name type="scientific">Paramecium primaurelia</name>
    <dbReference type="NCBI Taxonomy" id="5886"/>
    <lineage>
        <taxon>Eukaryota</taxon>
        <taxon>Sar</taxon>
        <taxon>Alveolata</taxon>
        <taxon>Ciliophora</taxon>
        <taxon>Intramacronucleata</taxon>
        <taxon>Oligohymenophorea</taxon>
        <taxon>Peniculida</taxon>
        <taxon>Parameciidae</taxon>
        <taxon>Paramecium</taxon>
    </lineage>
</organism>
<keyword evidence="4" id="KW-0653">Protein transport</keyword>
<dbReference type="GO" id="GO:0030134">
    <property type="term" value="C:COPII-coated ER to Golgi transport vesicle"/>
    <property type="evidence" value="ECO:0007669"/>
    <property type="project" value="TreeGrafter"/>
</dbReference>
<gene>
    <name evidence="9" type="ORF">PPRIM_AZ9-3.1.T0130194</name>
</gene>
<evidence type="ECO:0000256" key="3">
    <source>
        <dbReference type="ARBA" id="ARBA00022692"/>
    </source>
</evidence>
<evidence type="ECO:0000313" key="9">
    <source>
        <dbReference type="EMBL" id="CAD8049031.1"/>
    </source>
</evidence>
<evidence type="ECO:0000256" key="8">
    <source>
        <dbReference type="SAM" id="Phobius"/>
    </source>
</evidence>
<keyword evidence="2" id="KW-0813">Transport</keyword>
<evidence type="ECO:0000256" key="6">
    <source>
        <dbReference type="ARBA" id="ARBA00023136"/>
    </source>
</evidence>
<evidence type="ECO:0000313" key="10">
    <source>
        <dbReference type="Proteomes" id="UP000688137"/>
    </source>
</evidence>
<dbReference type="GO" id="GO:0015031">
    <property type="term" value="P:protein transport"/>
    <property type="evidence" value="ECO:0007669"/>
    <property type="project" value="UniProtKB-KW"/>
</dbReference>
<evidence type="ECO:0000256" key="2">
    <source>
        <dbReference type="ARBA" id="ARBA00022448"/>
    </source>
</evidence>
<dbReference type="Proteomes" id="UP000688137">
    <property type="component" value="Unassembled WGS sequence"/>
</dbReference>
<proteinExistence type="inferred from homology"/>
<accession>A0A8S1K2Y7</accession>
<dbReference type="EMBL" id="CAJJDM010000010">
    <property type="protein sequence ID" value="CAD8049031.1"/>
    <property type="molecule type" value="Genomic_DNA"/>
</dbReference>
<feature type="transmembrane region" description="Helical" evidence="8">
    <location>
        <begin position="63"/>
        <end position="79"/>
    </location>
</feature>
<comment type="subcellular location">
    <subcellularLocation>
        <location evidence="1">Membrane</location>
    </subcellularLocation>
</comment>
<evidence type="ECO:0000256" key="7">
    <source>
        <dbReference type="ARBA" id="ARBA00024203"/>
    </source>
</evidence>
<dbReference type="InterPro" id="IPR013880">
    <property type="entry name" value="Yos1"/>
</dbReference>
<evidence type="ECO:0000256" key="1">
    <source>
        <dbReference type="ARBA" id="ARBA00004370"/>
    </source>
</evidence>
<comment type="similarity">
    <text evidence="7">Belongs to the YOS1 family.</text>
</comment>
<dbReference type="PANTHER" id="PTHR15858">
    <property type="entry name" value="IMMEDIATE EARLY RESPONSE 3-INTERACTING PROTEIN 1"/>
    <property type="match status" value="1"/>
</dbReference>
<dbReference type="GO" id="GO:0006888">
    <property type="term" value="P:endoplasmic reticulum to Golgi vesicle-mediated transport"/>
    <property type="evidence" value="ECO:0007669"/>
    <property type="project" value="TreeGrafter"/>
</dbReference>
<keyword evidence="10" id="KW-1185">Reference proteome</keyword>
<dbReference type="GO" id="GO:0000139">
    <property type="term" value="C:Golgi membrane"/>
    <property type="evidence" value="ECO:0007669"/>
    <property type="project" value="TreeGrafter"/>
</dbReference>
<name>A0A8S1K2Y7_PARPR</name>
<comment type="caution">
    <text evidence="9">The sequence shown here is derived from an EMBL/GenBank/DDBJ whole genome shotgun (WGS) entry which is preliminary data.</text>
</comment>